<keyword evidence="3" id="KW-1185">Reference proteome</keyword>
<comment type="caution">
    <text evidence="2">The sequence shown here is derived from an EMBL/GenBank/DDBJ whole genome shotgun (WGS) entry which is preliminary data.</text>
</comment>
<evidence type="ECO:0000313" key="2">
    <source>
        <dbReference type="EMBL" id="GIQ91307.1"/>
    </source>
</evidence>
<name>A0A9K3D9X1_9EUKA</name>
<accession>A0A9K3D9X1</accession>
<reference evidence="2 3" key="1">
    <citation type="journal article" date="2018" name="PLoS ONE">
        <title>The draft genome of Kipferlia bialata reveals reductive genome evolution in fornicate parasites.</title>
        <authorList>
            <person name="Tanifuji G."/>
            <person name="Takabayashi S."/>
            <person name="Kume K."/>
            <person name="Takagi M."/>
            <person name="Nakayama T."/>
            <person name="Kamikawa R."/>
            <person name="Inagaki Y."/>
            <person name="Hashimoto T."/>
        </authorList>
    </citation>
    <scope>NUCLEOTIDE SEQUENCE [LARGE SCALE GENOMIC DNA]</scope>
    <source>
        <strain evidence="2">NY0173</strain>
    </source>
</reference>
<protein>
    <submittedName>
        <fullName evidence="2">Uncharacterized protein</fullName>
    </submittedName>
</protein>
<feature type="chain" id="PRO_5039926291" evidence="1">
    <location>
        <begin position="17"/>
        <end position="69"/>
    </location>
</feature>
<proteinExistence type="predicted"/>
<keyword evidence="1" id="KW-0732">Signal</keyword>
<feature type="signal peptide" evidence="1">
    <location>
        <begin position="1"/>
        <end position="16"/>
    </location>
</feature>
<evidence type="ECO:0000313" key="3">
    <source>
        <dbReference type="Proteomes" id="UP000265618"/>
    </source>
</evidence>
<organism evidence="2 3">
    <name type="scientific">Kipferlia bialata</name>
    <dbReference type="NCBI Taxonomy" id="797122"/>
    <lineage>
        <taxon>Eukaryota</taxon>
        <taxon>Metamonada</taxon>
        <taxon>Carpediemonas-like organisms</taxon>
        <taxon>Kipferlia</taxon>
    </lineage>
</organism>
<sequence>TIFLLIVPFSYRLLEAELHIVTPGWVIAYHSFGNGWNGAANVALSWWRMGVIGELKRLWRKRRLPVLSQ</sequence>
<feature type="non-terminal residue" evidence="2">
    <location>
        <position position="69"/>
    </location>
</feature>
<dbReference type="EMBL" id="BDIP01007480">
    <property type="protein sequence ID" value="GIQ91307.1"/>
    <property type="molecule type" value="Genomic_DNA"/>
</dbReference>
<dbReference type="Proteomes" id="UP000265618">
    <property type="component" value="Unassembled WGS sequence"/>
</dbReference>
<gene>
    <name evidence="2" type="ORF">KIPB_014495</name>
</gene>
<evidence type="ECO:0000256" key="1">
    <source>
        <dbReference type="SAM" id="SignalP"/>
    </source>
</evidence>
<dbReference type="AlphaFoldDB" id="A0A9K3D9X1"/>